<sequence length="190" mass="21179">MSLLSADAFFVEHPYNFLSLLSRPHYRVQVFTEQDVPLASVSERTGPGLQRPLRHTGFNGWTSFDLVVTAPHGQPLMHIRKPFGRKPRIRVTTPNGQVIGSLQRQTNRLQVLHDTDGRQLCMLGDVVHIQTGHRAKRNGKRVRRDVVRIRPGVAEPVRSLAIAGTLMFDIVRGAGTSRISGDFDWSALGG</sequence>
<accession>A0ABX1FEK1</accession>
<evidence type="ECO:0000313" key="2">
    <source>
        <dbReference type="Proteomes" id="UP001515943"/>
    </source>
</evidence>
<gene>
    <name evidence="1" type="ORF">FXN61_09985</name>
</gene>
<organism evidence="1 2">
    <name type="scientific">Lentzea indica</name>
    <dbReference type="NCBI Taxonomy" id="2604800"/>
    <lineage>
        <taxon>Bacteria</taxon>
        <taxon>Bacillati</taxon>
        <taxon>Actinomycetota</taxon>
        <taxon>Actinomycetes</taxon>
        <taxon>Pseudonocardiales</taxon>
        <taxon>Pseudonocardiaceae</taxon>
        <taxon>Lentzea</taxon>
    </lineage>
</organism>
<proteinExistence type="predicted"/>
<dbReference type="EMBL" id="VSRL01000026">
    <property type="protein sequence ID" value="NKE57146.1"/>
    <property type="molecule type" value="Genomic_DNA"/>
</dbReference>
<dbReference type="Proteomes" id="UP001515943">
    <property type="component" value="Unassembled WGS sequence"/>
</dbReference>
<protein>
    <submittedName>
        <fullName evidence="1">Uncharacterized protein</fullName>
    </submittedName>
</protein>
<reference evidence="1 2" key="1">
    <citation type="submission" date="2019-08" db="EMBL/GenBank/DDBJ databases">
        <title>Lentzea from Indian Himalayas.</title>
        <authorList>
            <person name="Mandal S."/>
            <person name="Mallick Gupta A."/>
            <person name="Maiti P.K."/>
            <person name="Sarkar J."/>
            <person name="Mandal S."/>
        </authorList>
    </citation>
    <scope>NUCLEOTIDE SEQUENCE [LARGE SCALE GENOMIC DNA]</scope>
    <source>
        <strain evidence="1 2">PSKA42</strain>
    </source>
</reference>
<name>A0ABX1FEK1_9PSEU</name>
<keyword evidence="2" id="KW-1185">Reference proteome</keyword>
<comment type="caution">
    <text evidence="1">The sequence shown here is derived from an EMBL/GenBank/DDBJ whole genome shotgun (WGS) entry which is preliminary data.</text>
</comment>
<dbReference type="RefSeq" id="WP_167972549.1">
    <property type="nucleotide sequence ID" value="NZ_VSRL01000026.1"/>
</dbReference>
<evidence type="ECO:0000313" key="1">
    <source>
        <dbReference type="EMBL" id="NKE57146.1"/>
    </source>
</evidence>